<dbReference type="EMBL" id="CAJJDN010000008">
    <property type="protein sequence ID" value="CAD8054514.1"/>
    <property type="molecule type" value="Genomic_DNA"/>
</dbReference>
<feature type="region of interest" description="Disordered" evidence="1">
    <location>
        <begin position="1"/>
        <end position="36"/>
    </location>
</feature>
<protein>
    <submittedName>
        <fullName evidence="2">Uncharacterized protein</fullName>
    </submittedName>
</protein>
<name>A0A8S1KU83_9CILI</name>
<evidence type="ECO:0000256" key="1">
    <source>
        <dbReference type="SAM" id="MobiDB-lite"/>
    </source>
</evidence>
<dbReference type="AlphaFoldDB" id="A0A8S1KU83"/>
<accession>A0A8S1KU83</accession>
<sequence length="160" mass="19271">MKKIKQERLEKSYSQYDDQQNSKKLGERAKNFDGTQKKLENSELKANTNIYNVQYQRIMEQIKQIYSEQSTAQNHLKIEQEKQKKDKKNLNKIACKTEKEMARQKVINQVEINIKYESEQQREKLNKAYMQFNKITSVFMENLKVEFEKAEKELFSLFNK</sequence>
<dbReference type="OrthoDB" id="302440at2759"/>
<feature type="compositionally biased region" description="Basic and acidic residues" evidence="1">
    <location>
        <begin position="20"/>
        <end position="36"/>
    </location>
</feature>
<organism evidence="2 3">
    <name type="scientific">Paramecium sonneborni</name>
    <dbReference type="NCBI Taxonomy" id="65129"/>
    <lineage>
        <taxon>Eukaryota</taxon>
        <taxon>Sar</taxon>
        <taxon>Alveolata</taxon>
        <taxon>Ciliophora</taxon>
        <taxon>Intramacronucleata</taxon>
        <taxon>Oligohymenophorea</taxon>
        <taxon>Peniculida</taxon>
        <taxon>Parameciidae</taxon>
        <taxon>Paramecium</taxon>
    </lineage>
</organism>
<comment type="caution">
    <text evidence="2">The sequence shown here is derived from an EMBL/GenBank/DDBJ whole genome shotgun (WGS) entry which is preliminary data.</text>
</comment>
<evidence type="ECO:0000313" key="2">
    <source>
        <dbReference type="EMBL" id="CAD8054514.1"/>
    </source>
</evidence>
<dbReference type="Proteomes" id="UP000692954">
    <property type="component" value="Unassembled WGS sequence"/>
</dbReference>
<proteinExistence type="predicted"/>
<feature type="compositionally biased region" description="Basic and acidic residues" evidence="1">
    <location>
        <begin position="1"/>
        <end position="11"/>
    </location>
</feature>
<reference evidence="2" key="1">
    <citation type="submission" date="2021-01" db="EMBL/GenBank/DDBJ databases">
        <authorList>
            <consortium name="Genoscope - CEA"/>
            <person name="William W."/>
        </authorList>
    </citation>
    <scope>NUCLEOTIDE SEQUENCE</scope>
</reference>
<gene>
    <name evidence="2" type="ORF">PSON_ATCC_30995.1.T0080334</name>
</gene>
<evidence type="ECO:0000313" key="3">
    <source>
        <dbReference type="Proteomes" id="UP000692954"/>
    </source>
</evidence>
<keyword evidence="3" id="KW-1185">Reference proteome</keyword>